<dbReference type="SUPFAM" id="SSF53167">
    <property type="entry name" value="Purine and uridine phosphorylases"/>
    <property type="match status" value="1"/>
</dbReference>
<gene>
    <name evidence="2" type="ORF">CGGC5_v010804</name>
</gene>
<dbReference type="PANTHER" id="PTHR46082:SF6">
    <property type="entry name" value="AAA+ ATPASE DOMAIN-CONTAINING PROTEIN-RELATED"/>
    <property type="match status" value="1"/>
</dbReference>
<dbReference type="Gene3D" id="3.40.50.1580">
    <property type="entry name" value="Nucleoside phosphorylase domain"/>
    <property type="match status" value="1"/>
</dbReference>
<dbReference type="GO" id="GO:0003824">
    <property type="term" value="F:catalytic activity"/>
    <property type="evidence" value="ECO:0007669"/>
    <property type="project" value="InterPro"/>
</dbReference>
<dbReference type="GO" id="GO:0009116">
    <property type="term" value="P:nucleoside metabolic process"/>
    <property type="evidence" value="ECO:0007669"/>
    <property type="project" value="InterPro"/>
</dbReference>
<dbReference type="AlphaFoldDB" id="A0A7J6IY23"/>
<dbReference type="PANTHER" id="PTHR46082">
    <property type="entry name" value="ATP/GTP-BINDING PROTEIN-RELATED"/>
    <property type="match status" value="1"/>
</dbReference>
<feature type="compositionally biased region" description="Polar residues" evidence="1">
    <location>
        <begin position="352"/>
        <end position="367"/>
    </location>
</feature>
<protein>
    <recommendedName>
        <fullName evidence="4">Nucleoside phosphorylase domain-containing protein</fullName>
    </recommendedName>
</protein>
<dbReference type="RefSeq" id="XP_031892412.1">
    <property type="nucleotide sequence ID" value="XM_032021378.1"/>
</dbReference>
<comment type="caution">
    <text evidence="2">The sequence shown here is derived from an EMBL/GenBank/DDBJ whole genome shotgun (WGS) entry which is preliminary data.</text>
</comment>
<evidence type="ECO:0000313" key="2">
    <source>
        <dbReference type="EMBL" id="KAF4481386.1"/>
    </source>
</evidence>
<proteinExistence type="predicted"/>
<reference evidence="2 3" key="2">
    <citation type="submission" date="2020-04" db="EMBL/GenBank/DDBJ databases">
        <title>Genome sequencing and assembly of multiple isolates from the Colletotrichum gloeosporioides species complex.</title>
        <authorList>
            <person name="Gan P."/>
            <person name="Shirasu K."/>
        </authorList>
    </citation>
    <scope>NUCLEOTIDE SEQUENCE [LARGE SCALE GENOMIC DNA]</scope>
    <source>
        <strain evidence="2 3">Nara gc5</strain>
    </source>
</reference>
<evidence type="ECO:0000256" key="1">
    <source>
        <dbReference type="SAM" id="MobiDB-lite"/>
    </source>
</evidence>
<dbReference type="InterPro" id="IPR053137">
    <property type="entry name" value="NLR-like"/>
</dbReference>
<dbReference type="EMBL" id="ANPB02000006">
    <property type="protein sequence ID" value="KAF4481386.1"/>
    <property type="molecule type" value="Genomic_DNA"/>
</dbReference>
<name>A0A7J6IY23_COLFN</name>
<keyword evidence="3" id="KW-1185">Reference proteome</keyword>
<accession>A0A7J6IY23</accession>
<dbReference type="OrthoDB" id="1658288at2759"/>
<dbReference type="InParanoid" id="A0A7J6IY23"/>
<feature type="region of interest" description="Disordered" evidence="1">
    <location>
        <begin position="346"/>
        <end position="387"/>
    </location>
</feature>
<evidence type="ECO:0000313" key="3">
    <source>
        <dbReference type="Proteomes" id="UP000011096"/>
    </source>
</evidence>
<dbReference type="GeneID" id="43605582"/>
<dbReference type="Proteomes" id="UP000011096">
    <property type="component" value="Unassembled WGS sequence"/>
</dbReference>
<organism evidence="2 3">
    <name type="scientific">Colletotrichum fructicola (strain Nara gc5)</name>
    <name type="common">Anthracnose fungus</name>
    <name type="synonym">Colletotrichum gloeosporioides (strain Nara gc5)</name>
    <dbReference type="NCBI Taxonomy" id="1213859"/>
    <lineage>
        <taxon>Eukaryota</taxon>
        <taxon>Fungi</taxon>
        <taxon>Dikarya</taxon>
        <taxon>Ascomycota</taxon>
        <taxon>Pezizomycotina</taxon>
        <taxon>Sordariomycetes</taxon>
        <taxon>Hypocreomycetidae</taxon>
        <taxon>Glomerellales</taxon>
        <taxon>Glomerellaceae</taxon>
        <taxon>Colletotrichum</taxon>
        <taxon>Colletotrichum gloeosporioides species complex</taxon>
    </lineage>
</organism>
<reference evidence="2 3" key="1">
    <citation type="submission" date="2012-08" db="EMBL/GenBank/DDBJ databases">
        <authorList>
            <person name="Gan P.H.P."/>
            <person name="Ikeda K."/>
            <person name="Irieda H."/>
            <person name="Narusaka M."/>
            <person name="O'Connell R.J."/>
            <person name="Narusaka Y."/>
            <person name="Takano Y."/>
            <person name="Kubo Y."/>
            <person name="Shirasu K."/>
        </authorList>
    </citation>
    <scope>NUCLEOTIDE SEQUENCE [LARGE SCALE GENOMIC DNA]</scope>
    <source>
        <strain evidence="2 3">Nara gc5</strain>
    </source>
</reference>
<sequence length="538" mass="59972">MEASQMPDQLRELVSELDRQAQKCMRYDTGASGQAIEGLFTLQSQGADYARALRELQSLISDCLAQGGDWRAIPVADKSLLWKLCAFSRPSGCFADPRILRQKTGTFLKRLERRMNNDDIHGYWKSKGIEQWITSDKPSSISLEVSFRGSGRVQRFALDLADHLEKYQPVICMIGGLSKSDSDRIFPILKPETVLEHLIIQALRQDTLEKPVLYLADTLHSFKTATTCLDFVSLLRNIFAYIPKTSIVLDVSVLCPRFENEITAWLAEFSSLITNLWNSESPRFCQIMLLGPHSLLTKQRGPIISTDPVLDTKRKIPLQRLAKAEPTPFTIPIVPSKVVPGNLLEESESQKTETASFTHSQQVTLDSSRSDQHLGQPPADPRVGLEKLRKEDRCRENIKLAIVCALTLEADAVQALFEEHWEDLDPRDMRSPGDTNAYSFGMLVRFPTVLVHMPGMGRTSASIVATNCRNSFPNLKLALVVGICGGVPFYNSGKTEIVLGDVIISEGLIAHDYGRQYPDRGDLGRGNCEKGLSPISKP</sequence>
<dbReference type="InterPro" id="IPR035994">
    <property type="entry name" value="Nucleoside_phosphorylase_sf"/>
</dbReference>
<evidence type="ECO:0008006" key="4">
    <source>
        <dbReference type="Google" id="ProtNLM"/>
    </source>
</evidence>